<dbReference type="InterPro" id="IPR003439">
    <property type="entry name" value="ABC_transporter-like_ATP-bd"/>
</dbReference>
<keyword evidence="9" id="KW-0406">Ion transport</keyword>
<evidence type="ECO:0000256" key="6">
    <source>
        <dbReference type="ARBA" id="ARBA00022741"/>
    </source>
</evidence>
<evidence type="ECO:0000256" key="7">
    <source>
        <dbReference type="ARBA" id="ARBA00022840"/>
    </source>
</evidence>
<evidence type="ECO:0000256" key="14">
    <source>
        <dbReference type="ARBA" id="ARBA00044143"/>
    </source>
</evidence>
<accession>A0ABS6UWF0</accession>
<evidence type="ECO:0000256" key="9">
    <source>
        <dbReference type="ARBA" id="ARBA00023065"/>
    </source>
</evidence>
<feature type="domain" description="ABC transporter" evidence="17">
    <location>
        <begin position="311"/>
        <end position="555"/>
    </location>
</feature>
<dbReference type="InterPro" id="IPR013563">
    <property type="entry name" value="Oligopep_ABC_C"/>
</dbReference>
<feature type="compositionally biased region" description="Basic and acidic residues" evidence="16">
    <location>
        <begin position="49"/>
        <end position="58"/>
    </location>
</feature>
<keyword evidence="11" id="KW-0472">Membrane</keyword>
<evidence type="ECO:0000313" key="18">
    <source>
        <dbReference type="EMBL" id="MBW0136168.1"/>
    </source>
</evidence>
<feature type="region of interest" description="Disordered" evidence="16">
    <location>
        <begin position="115"/>
        <end position="140"/>
    </location>
</feature>
<dbReference type="InterPro" id="IPR003593">
    <property type="entry name" value="AAA+_ATPase"/>
</dbReference>
<evidence type="ECO:0000256" key="11">
    <source>
        <dbReference type="ARBA" id="ARBA00023136"/>
    </source>
</evidence>
<gene>
    <name evidence="18" type="ORF">I4I81_18115</name>
</gene>
<dbReference type="InterPro" id="IPR050388">
    <property type="entry name" value="ABC_Ni/Peptide_Import"/>
</dbReference>
<evidence type="ECO:0000313" key="19">
    <source>
        <dbReference type="Proteomes" id="UP000694287"/>
    </source>
</evidence>
<keyword evidence="10" id="KW-0921">Nickel transport</keyword>
<evidence type="ECO:0000256" key="10">
    <source>
        <dbReference type="ARBA" id="ARBA00023112"/>
    </source>
</evidence>
<sequence>MAVGRTRPGRDDAWAGGGCAGAGAARRGGGVARRTRAGLGARPVAGRARPADRRLHRDPAAAVVDPPVRHRLPGPRPAAAQLRGAAGVVAGRGGVRRRVDGARCALRGRVRSARRLAGPAADARGRHRQRRAAPAARHRHRRALPRFGARRRPVDRPDALDERGADRALGGAVAARPAVRRRRDLRRCLAPACAVPAPVAGDRAAGRPVDGAAAAARGVARDRAELPGSGAAPASGEHRQHPGGGTGRGAARELVDRDVPGAAAGGVRAGGGRDRGLVARPHPAAPPLGAGAVRAVSGQGGEDLRAPAAQLRLDSLTVRFRLRGSVVNAVSDATFDLRPGRLLALVGESGCGKSVLAAAIMGLLPSNAEVAGRVELDGVDLLDAREPHLRDVVRGRRVGLVPQSAATHLTPVRRVGPQLLETVRSLKPGEGMDTVHRLADDVGLPREMLDRYPHELSGGTAQRVGVAAALAGDPPVLLADEPTAGLDRPLVDRTVDLLADLAARGHAVLLITHDLRAARRVATDVAVMYASRLVEIGPAADVFTDAWHPYTRGLLGALPDRGFTAIPGHPPELSDLPGGCGFDRRRPDLHTCVPDPTLIWRGERAVACAEVPA</sequence>
<evidence type="ECO:0000256" key="16">
    <source>
        <dbReference type="SAM" id="MobiDB-lite"/>
    </source>
</evidence>
<evidence type="ECO:0000256" key="5">
    <source>
        <dbReference type="ARBA" id="ARBA00022596"/>
    </source>
</evidence>
<dbReference type="PANTHER" id="PTHR43297">
    <property type="entry name" value="OLIGOPEPTIDE TRANSPORT ATP-BINDING PROTEIN APPD"/>
    <property type="match status" value="1"/>
</dbReference>
<feature type="region of interest" description="Disordered" evidence="16">
    <location>
        <begin position="216"/>
        <end position="251"/>
    </location>
</feature>
<keyword evidence="4" id="KW-1003">Cell membrane</keyword>
<comment type="caution">
    <text evidence="18">The sequence shown here is derived from an EMBL/GenBank/DDBJ whole genome shotgun (WGS) entry which is preliminary data.</text>
</comment>
<evidence type="ECO:0000256" key="15">
    <source>
        <dbReference type="ARBA" id="ARBA00048610"/>
    </source>
</evidence>
<reference evidence="18 19" key="1">
    <citation type="submission" date="2020-11" db="EMBL/GenBank/DDBJ databases">
        <title>Pseudonocardia abyssalis sp. nov. and Pseudonocardia oceani sp. nov., description and phylogenomic analysis of two novel actinomycetes isolated from the deep Southern Ocean.</title>
        <authorList>
            <person name="Parra J."/>
        </authorList>
    </citation>
    <scope>NUCLEOTIDE SEQUENCE [LARGE SCALE GENOMIC DNA]</scope>
    <source>
        <strain evidence="18 19">KRD-168</strain>
    </source>
</reference>
<feature type="compositionally biased region" description="Basic residues" evidence="16">
    <location>
        <begin position="125"/>
        <end position="140"/>
    </location>
</feature>
<dbReference type="EC" id="7.2.2.11" evidence="13"/>
<comment type="subcellular location">
    <subcellularLocation>
        <location evidence="1">Cell membrane</location>
        <topology evidence="1">Peripheral membrane protein</topology>
    </subcellularLocation>
</comment>
<evidence type="ECO:0000256" key="1">
    <source>
        <dbReference type="ARBA" id="ARBA00004202"/>
    </source>
</evidence>
<dbReference type="Pfam" id="PF00005">
    <property type="entry name" value="ABC_tran"/>
    <property type="match status" value="1"/>
</dbReference>
<comment type="similarity">
    <text evidence="2">Belongs to the ABC transporter superfamily.</text>
</comment>
<proteinExistence type="inferred from homology"/>
<keyword evidence="19" id="KW-1185">Reference proteome</keyword>
<dbReference type="GO" id="GO:0005524">
    <property type="term" value="F:ATP binding"/>
    <property type="evidence" value="ECO:0007669"/>
    <property type="project" value="UniProtKB-KW"/>
</dbReference>
<dbReference type="NCBIfam" id="TIGR01727">
    <property type="entry name" value="oligo_HPY"/>
    <property type="match status" value="1"/>
</dbReference>
<feature type="compositionally biased region" description="Gly residues" evidence="16">
    <location>
        <begin position="15"/>
        <end position="31"/>
    </location>
</feature>
<evidence type="ECO:0000256" key="12">
    <source>
        <dbReference type="ARBA" id="ARBA00038669"/>
    </source>
</evidence>
<dbReference type="PROSITE" id="PS50893">
    <property type="entry name" value="ABC_TRANSPORTER_2"/>
    <property type="match status" value="1"/>
</dbReference>
<keyword evidence="8" id="KW-1278">Translocase</keyword>
<dbReference type="Pfam" id="PF08352">
    <property type="entry name" value="oligo_HPY"/>
    <property type="match status" value="1"/>
</dbReference>
<name>A0ABS6UWF0_9PSEU</name>
<keyword evidence="6" id="KW-0547">Nucleotide-binding</keyword>
<keyword evidence="3" id="KW-0813">Transport</keyword>
<dbReference type="SMART" id="SM00382">
    <property type="entry name" value="AAA"/>
    <property type="match status" value="1"/>
</dbReference>
<evidence type="ECO:0000256" key="4">
    <source>
        <dbReference type="ARBA" id="ARBA00022475"/>
    </source>
</evidence>
<dbReference type="PANTHER" id="PTHR43297:SF13">
    <property type="entry name" value="NICKEL ABC TRANSPORTER, ATP-BINDING PROTEIN"/>
    <property type="match status" value="1"/>
</dbReference>
<organism evidence="18 19">
    <name type="scientific">Pseudonocardia abyssalis</name>
    <dbReference type="NCBI Taxonomy" id="2792008"/>
    <lineage>
        <taxon>Bacteria</taxon>
        <taxon>Bacillati</taxon>
        <taxon>Actinomycetota</taxon>
        <taxon>Actinomycetes</taxon>
        <taxon>Pseudonocardiales</taxon>
        <taxon>Pseudonocardiaceae</taxon>
        <taxon>Pseudonocardia</taxon>
    </lineage>
</organism>
<comment type="catalytic activity">
    <reaction evidence="15">
        <text>Ni(2+)(out) + ATP + H2O = Ni(2+)(in) + ADP + phosphate + H(+)</text>
        <dbReference type="Rhea" id="RHEA:15557"/>
        <dbReference type="ChEBI" id="CHEBI:15377"/>
        <dbReference type="ChEBI" id="CHEBI:15378"/>
        <dbReference type="ChEBI" id="CHEBI:30616"/>
        <dbReference type="ChEBI" id="CHEBI:43474"/>
        <dbReference type="ChEBI" id="CHEBI:49786"/>
        <dbReference type="ChEBI" id="CHEBI:456216"/>
        <dbReference type="EC" id="7.2.2.11"/>
    </reaction>
    <physiologicalReaction direction="left-to-right" evidence="15">
        <dbReference type="Rhea" id="RHEA:15558"/>
    </physiologicalReaction>
</comment>
<evidence type="ECO:0000256" key="13">
    <source>
        <dbReference type="ARBA" id="ARBA00039098"/>
    </source>
</evidence>
<protein>
    <recommendedName>
        <fullName evidence="14">Nickel import system ATP-binding protein NikD</fullName>
        <ecNumber evidence="13">7.2.2.11</ecNumber>
    </recommendedName>
</protein>
<dbReference type="Proteomes" id="UP000694287">
    <property type="component" value="Unassembled WGS sequence"/>
</dbReference>
<feature type="region of interest" description="Disordered" evidence="16">
    <location>
        <begin position="1"/>
        <end position="58"/>
    </location>
</feature>
<dbReference type="CDD" id="cd03257">
    <property type="entry name" value="ABC_NikE_OppD_transporters"/>
    <property type="match status" value="1"/>
</dbReference>
<keyword evidence="7 18" id="KW-0067">ATP-binding</keyword>
<evidence type="ECO:0000256" key="3">
    <source>
        <dbReference type="ARBA" id="ARBA00022448"/>
    </source>
</evidence>
<evidence type="ECO:0000256" key="8">
    <source>
        <dbReference type="ARBA" id="ARBA00022967"/>
    </source>
</evidence>
<keyword evidence="5" id="KW-0533">Nickel</keyword>
<dbReference type="EMBL" id="JADQDK010000001">
    <property type="protein sequence ID" value="MBW0136168.1"/>
    <property type="molecule type" value="Genomic_DNA"/>
</dbReference>
<feature type="compositionally biased region" description="Low complexity" evidence="16">
    <location>
        <begin position="37"/>
        <end position="48"/>
    </location>
</feature>
<evidence type="ECO:0000256" key="2">
    <source>
        <dbReference type="ARBA" id="ARBA00005417"/>
    </source>
</evidence>
<comment type="subunit">
    <text evidence="12">The complex is composed of two ATP-binding proteins (NikD and NikE), two transmembrane proteins (NikB and NikC) and a solute-binding protein (NikA).</text>
</comment>
<evidence type="ECO:0000259" key="17">
    <source>
        <dbReference type="PROSITE" id="PS50893"/>
    </source>
</evidence>